<reference evidence="3 5" key="2">
    <citation type="submission" date="2019-10" db="EMBL/GenBank/DDBJ databases">
        <title>Genome sequencing of Lactobacillus fructivorans.</title>
        <authorList>
            <person name="Kim K."/>
        </authorList>
    </citation>
    <scope>NUCLEOTIDE SEQUENCE [LARGE SCALE GENOMIC DNA]</scope>
    <source>
        <strain evidence="3 5">LF543</strain>
    </source>
</reference>
<name>A0A0C1PN16_9LACO</name>
<evidence type="ECO:0000313" key="5">
    <source>
        <dbReference type="Proteomes" id="UP000327194"/>
    </source>
</evidence>
<keyword evidence="1" id="KW-0472">Membrane</keyword>
<evidence type="ECO:0000313" key="2">
    <source>
        <dbReference type="EMBL" id="KID41311.1"/>
    </source>
</evidence>
<keyword evidence="1" id="KW-0812">Transmembrane</keyword>
<organism evidence="2 4">
    <name type="scientific">Fructilactobacillus fructivorans</name>
    <dbReference type="NCBI Taxonomy" id="1614"/>
    <lineage>
        <taxon>Bacteria</taxon>
        <taxon>Bacillati</taxon>
        <taxon>Bacillota</taxon>
        <taxon>Bacilli</taxon>
        <taxon>Lactobacillales</taxon>
        <taxon>Lactobacillaceae</taxon>
        <taxon>Fructilactobacillus</taxon>
    </lineage>
</organism>
<dbReference type="InterPro" id="IPR025270">
    <property type="entry name" value="DUF4044"/>
</dbReference>
<accession>A0A0C1PN16</accession>
<gene>
    <name evidence="3" type="ORF">LF543_04285</name>
    <name evidence="2" type="ORF">LfDm3_1156</name>
</gene>
<keyword evidence="1" id="KW-1133">Transmembrane helix</keyword>
<dbReference type="AlphaFoldDB" id="A0A0C1PN16"/>
<reference evidence="2 4" key="1">
    <citation type="submission" date="2014-06" db="EMBL/GenBank/DDBJ databases">
        <title>Functional and comparative genomic analyses of the Drosophila gut microbiota identify candidate symbiosis factors.</title>
        <authorList>
            <person name="Newell P.D."/>
            <person name="Chaston J.M."/>
            <person name="Douglas A.E."/>
        </authorList>
    </citation>
    <scope>NUCLEOTIDE SEQUENCE [LARGE SCALE GENOMIC DNA]</scope>
    <source>
        <strain evidence="2 4">DmCS_002</strain>
    </source>
</reference>
<dbReference type="Pfam" id="PF13253">
    <property type="entry name" value="DUF4044"/>
    <property type="match status" value="1"/>
</dbReference>
<dbReference type="KEGG" id="lfv:LF543_04285"/>
<dbReference type="EMBL" id="JOJZ01000021">
    <property type="protein sequence ID" value="KID41311.1"/>
    <property type="molecule type" value="Genomic_DNA"/>
</dbReference>
<evidence type="ECO:0000256" key="1">
    <source>
        <dbReference type="SAM" id="Phobius"/>
    </source>
</evidence>
<dbReference type="PATRIC" id="fig|1614.7.peg.1099"/>
<sequence length="41" mass="4506">MNKWKDKSTFQKILMIFVWLMIIATILSVVAGSAAAFFGGA</sequence>
<evidence type="ECO:0000313" key="3">
    <source>
        <dbReference type="EMBL" id="QFX92823.1"/>
    </source>
</evidence>
<dbReference type="Proteomes" id="UP000031397">
    <property type="component" value="Unassembled WGS sequence"/>
</dbReference>
<dbReference type="Proteomes" id="UP000327194">
    <property type="component" value="Chromosome"/>
</dbReference>
<evidence type="ECO:0000313" key="4">
    <source>
        <dbReference type="Proteomes" id="UP000031397"/>
    </source>
</evidence>
<protein>
    <submittedName>
        <fullName evidence="3">DUF4044 domain-containing protein</fullName>
    </submittedName>
</protein>
<proteinExistence type="predicted"/>
<feature type="transmembrane region" description="Helical" evidence="1">
    <location>
        <begin position="12"/>
        <end position="38"/>
    </location>
</feature>
<dbReference type="RefSeq" id="WP_010021189.1">
    <property type="nucleotide sequence ID" value="NZ_GL622178.1"/>
</dbReference>
<keyword evidence="4" id="KW-1185">Reference proteome</keyword>
<dbReference type="EMBL" id="CP045562">
    <property type="protein sequence ID" value="QFX92823.1"/>
    <property type="molecule type" value="Genomic_DNA"/>
</dbReference>